<dbReference type="PANTHER" id="PTHR43798:SF33">
    <property type="entry name" value="HYDROLASE, PUTATIVE (AFU_ORTHOLOGUE AFUA_2G14860)-RELATED"/>
    <property type="match status" value="1"/>
</dbReference>
<dbReference type="InterPro" id="IPR005945">
    <property type="entry name" value="Pro_imino_pep"/>
</dbReference>
<feature type="domain" description="AB hydrolase-1" evidence="3">
    <location>
        <begin position="39"/>
        <end position="276"/>
    </location>
</feature>
<dbReference type="SUPFAM" id="SSF53474">
    <property type="entry name" value="alpha/beta-Hydrolases"/>
    <property type="match status" value="1"/>
</dbReference>
<evidence type="ECO:0000256" key="1">
    <source>
        <dbReference type="PIRNR" id="PIRNR005539"/>
    </source>
</evidence>
<dbReference type="NCBIfam" id="TIGR01250">
    <property type="entry name" value="pro_imino_pep_2"/>
    <property type="match status" value="1"/>
</dbReference>
<feature type="active site" evidence="2">
    <location>
        <position position="247"/>
    </location>
</feature>
<dbReference type="GO" id="GO:0016020">
    <property type="term" value="C:membrane"/>
    <property type="evidence" value="ECO:0007669"/>
    <property type="project" value="TreeGrafter"/>
</dbReference>
<proteinExistence type="inferred from homology"/>
<name>A0A0F3GPD9_9BACT</name>
<feature type="active site" description="Proton donor" evidence="2">
    <location>
        <position position="274"/>
    </location>
</feature>
<evidence type="ECO:0000313" key="5">
    <source>
        <dbReference type="Proteomes" id="UP000033423"/>
    </source>
</evidence>
<dbReference type="AlphaFoldDB" id="A0A0F3GPD9"/>
<protein>
    <submittedName>
        <fullName evidence="4">Proline-specific peptidase</fullName>
    </submittedName>
</protein>
<dbReference type="Gene3D" id="3.40.50.1820">
    <property type="entry name" value="alpha/beta hydrolase"/>
    <property type="match status" value="1"/>
</dbReference>
<organism evidence="4 5">
    <name type="scientific">Candidatus Magnetobacterium bavaricum</name>
    <dbReference type="NCBI Taxonomy" id="29290"/>
    <lineage>
        <taxon>Bacteria</taxon>
        <taxon>Pseudomonadati</taxon>
        <taxon>Nitrospirota</taxon>
        <taxon>Thermodesulfovibrionia</taxon>
        <taxon>Thermodesulfovibrionales</taxon>
        <taxon>Candidatus Magnetobacteriaceae</taxon>
        <taxon>Candidatus Magnetobacterium</taxon>
    </lineage>
</organism>
<dbReference type="EMBL" id="LACI01001717">
    <property type="protein sequence ID" value="KJU83790.1"/>
    <property type="molecule type" value="Genomic_DNA"/>
</dbReference>
<dbReference type="GO" id="GO:0006508">
    <property type="term" value="P:proteolysis"/>
    <property type="evidence" value="ECO:0007669"/>
    <property type="project" value="InterPro"/>
</dbReference>
<accession>A0A0F3GPD9</accession>
<dbReference type="PANTHER" id="PTHR43798">
    <property type="entry name" value="MONOACYLGLYCEROL LIPASE"/>
    <property type="match status" value="1"/>
</dbReference>
<comment type="caution">
    <text evidence="4">The sequence shown here is derived from an EMBL/GenBank/DDBJ whole genome shotgun (WGS) entry which is preliminary data.</text>
</comment>
<dbReference type="Proteomes" id="UP000033423">
    <property type="component" value="Unassembled WGS sequence"/>
</dbReference>
<dbReference type="PIRSF" id="PIRSF005539">
    <property type="entry name" value="Pept_S33_TRI_F1"/>
    <property type="match status" value="1"/>
</dbReference>
<keyword evidence="1" id="KW-0378">Hydrolase</keyword>
<dbReference type="GO" id="GO:0008233">
    <property type="term" value="F:peptidase activity"/>
    <property type="evidence" value="ECO:0007669"/>
    <property type="project" value="InterPro"/>
</dbReference>
<evidence type="ECO:0000313" key="4">
    <source>
        <dbReference type="EMBL" id="KJU83790.1"/>
    </source>
</evidence>
<dbReference type="PATRIC" id="fig|29290.4.peg.5308"/>
<dbReference type="Pfam" id="PF00561">
    <property type="entry name" value="Abhydrolase_1"/>
    <property type="match status" value="1"/>
</dbReference>
<feature type="active site" description="Nucleophile" evidence="2">
    <location>
        <position position="113"/>
    </location>
</feature>
<dbReference type="InterPro" id="IPR050266">
    <property type="entry name" value="AB_hydrolase_sf"/>
</dbReference>
<comment type="similarity">
    <text evidence="1">Belongs to the peptidase S33 family.</text>
</comment>
<gene>
    <name evidence="4" type="ORF">MBAV_004016</name>
</gene>
<sequence length="302" mass="34933">MAQEILVDVKNRNTDEGYINLPDGKVWYKICGRDRKERPLVVVHGGGGFSHDYLEPLEELSDQRPVIFYDQHCCGNSERKEDTTNWTLEYLGIEFEQVLKALNFSSYHIFAHSLGASFVVSHLLNTKVDGIVSLVLASPNLSFPRLVADVSRCISLLPQSVRDILKKEQPPDKFDEAPMTFYRSFFCRTDPWPDCLNRSFEKFNIDMFDYMFGAGLFHITGTLKDFDITDRLDAISLPTLLTCGFYDEITPETVRYYHGKIRDSEIAIFSWSSHMPHLEQKDEYMDCIREFLNRHDTNLKAD</sequence>
<evidence type="ECO:0000259" key="3">
    <source>
        <dbReference type="Pfam" id="PF00561"/>
    </source>
</evidence>
<reference evidence="4 5" key="1">
    <citation type="submission" date="2015-02" db="EMBL/GenBank/DDBJ databases">
        <title>Single-cell genomics of uncultivated deep-branching MTB reveals a conserved set of magnetosome genes.</title>
        <authorList>
            <person name="Kolinko S."/>
            <person name="Richter M."/>
            <person name="Glockner F.O."/>
            <person name="Brachmann A."/>
            <person name="Schuler D."/>
        </authorList>
    </citation>
    <scope>NUCLEOTIDE SEQUENCE [LARGE SCALE GENOMIC DNA]</scope>
    <source>
        <strain evidence="4">TM-1</strain>
    </source>
</reference>
<dbReference type="InterPro" id="IPR000073">
    <property type="entry name" value="AB_hydrolase_1"/>
</dbReference>
<keyword evidence="5" id="KW-1185">Reference proteome</keyword>
<dbReference type="InterPro" id="IPR029058">
    <property type="entry name" value="AB_hydrolase_fold"/>
</dbReference>
<evidence type="ECO:0000256" key="2">
    <source>
        <dbReference type="PIRSR" id="PIRSR005539-1"/>
    </source>
</evidence>